<reference evidence="4" key="1">
    <citation type="submission" date="2021-03" db="EMBL/GenBank/DDBJ databases">
        <title>Comparative genomics and phylogenomic investigation of the class Geoglossomycetes provide insights into ecological specialization and systematics.</title>
        <authorList>
            <person name="Melie T."/>
            <person name="Pirro S."/>
            <person name="Miller A.N."/>
            <person name="Quandt A."/>
        </authorList>
    </citation>
    <scope>NUCLEOTIDE SEQUENCE</scope>
    <source>
        <strain evidence="4">CAQ_001_2017</strain>
    </source>
</reference>
<evidence type="ECO:0008006" key="6">
    <source>
        <dbReference type="Google" id="ProtNLM"/>
    </source>
</evidence>
<keyword evidence="5" id="KW-1185">Reference proteome</keyword>
<evidence type="ECO:0000256" key="1">
    <source>
        <dbReference type="ARBA" id="ARBA00022737"/>
    </source>
</evidence>
<evidence type="ECO:0000256" key="3">
    <source>
        <dbReference type="SAM" id="SignalP"/>
    </source>
</evidence>
<keyword evidence="3" id="KW-0732">Signal</keyword>
<protein>
    <recommendedName>
        <fullName evidence="6">Ankyrin repeat protein</fullName>
    </recommendedName>
</protein>
<dbReference type="PANTHER" id="PTHR24198">
    <property type="entry name" value="ANKYRIN REPEAT AND PROTEIN KINASE DOMAIN-CONTAINING PROTEIN"/>
    <property type="match status" value="1"/>
</dbReference>
<name>A0A9P8LEX7_9PEZI</name>
<keyword evidence="1" id="KW-0677">Repeat</keyword>
<dbReference type="SMART" id="SM00248">
    <property type="entry name" value="ANK"/>
    <property type="match status" value="4"/>
</dbReference>
<comment type="caution">
    <text evidence="4">The sequence shown here is derived from an EMBL/GenBank/DDBJ whole genome shotgun (WGS) entry which is preliminary data.</text>
</comment>
<gene>
    <name evidence="4" type="ORF">GP486_002351</name>
</gene>
<feature type="chain" id="PRO_5040448856" description="Ankyrin repeat protein" evidence="3">
    <location>
        <begin position="21"/>
        <end position="178"/>
    </location>
</feature>
<accession>A0A9P8LEX7</accession>
<dbReference type="InterPro" id="IPR002110">
    <property type="entry name" value="Ankyrin_rpt"/>
</dbReference>
<dbReference type="Proteomes" id="UP000750711">
    <property type="component" value="Unassembled WGS sequence"/>
</dbReference>
<evidence type="ECO:0000313" key="5">
    <source>
        <dbReference type="Proteomes" id="UP000750711"/>
    </source>
</evidence>
<evidence type="ECO:0000256" key="2">
    <source>
        <dbReference type="ARBA" id="ARBA00023043"/>
    </source>
</evidence>
<dbReference type="InterPro" id="IPR036770">
    <property type="entry name" value="Ankyrin_rpt-contain_sf"/>
</dbReference>
<keyword evidence="2" id="KW-0040">ANK repeat</keyword>
<dbReference type="PANTHER" id="PTHR24198:SF165">
    <property type="entry name" value="ANKYRIN REPEAT-CONTAINING PROTEIN-RELATED"/>
    <property type="match status" value="1"/>
</dbReference>
<proteinExistence type="predicted"/>
<dbReference type="Gene3D" id="1.25.40.20">
    <property type="entry name" value="Ankyrin repeat-containing domain"/>
    <property type="match status" value="2"/>
</dbReference>
<dbReference type="GO" id="GO:0005737">
    <property type="term" value="C:cytoplasm"/>
    <property type="evidence" value="ECO:0007669"/>
    <property type="project" value="TreeGrafter"/>
</dbReference>
<organism evidence="4 5">
    <name type="scientific">Trichoglossum hirsutum</name>
    <dbReference type="NCBI Taxonomy" id="265104"/>
    <lineage>
        <taxon>Eukaryota</taxon>
        <taxon>Fungi</taxon>
        <taxon>Dikarya</taxon>
        <taxon>Ascomycota</taxon>
        <taxon>Pezizomycotina</taxon>
        <taxon>Geoglossomycetes</taxon>
        <taxon>Geoglossales</taxon>
        <taxon>Geoglossaceae</taxon>
        <taxon>Trichoglossum</taxon>
    </lineage>
</organism>
<dbReference type="SUPFAM" id="SSF48403">
    <property type="entry name" value="Ankyrin repeat"/>
    <property type="match status" value="1"/>
</dbReference>
<dbReference type="EMBL" id="JAGHQM010000256">
    <property type="protein sequence ID" value="KAH0563083.1"/>
    <property type="molecule type" value="Genomic_DNA"/>
</dbReference>
<feature type="signal peptide" evidence="3">
    <location>
        <begin position="1"/>
        <end position="20"/>
    </location>
</feature>
<evidence type="ECO:0000313" key="4">
    <source>
        <dbReference type="EMBL" id="KAH0563083.1"/>
    </source>
</evidence>
<sequence length="178" mass="19236">MANWTPLHIAALMLLYGADPTNESLEGKTSLQVAAEQHNEGVVELLATMDSPFAASDILLAAIQCRSHRLVNSFYPDPFDPLDIRAILLLAAKPDDLALIEMTCEKFTSDQIDKVAFDACSAAIDSSRADILKTLLQRGADVQAKGPWRRNLLHLAVGADDISLATTLINHGIDVSAQ</sequence>
<dbReference type="AlphaFoldDB" id="A0A9P8LEX7"/>